<dbReference type="EMBL" id="JADQDF010000001">
    <property type="protein sequence ID" value="MBW0129498.1"/>
    <property type="molecule type" value="Genomic_DNA"/>
</dbReference>
<proteinExistence type="predicted"/>
<name>A0ABS6UB95_9PSEU</name>
<evidence type="ECO:0008006" key="3">
    <source>
        <dbReference type="Google" id="ProtNLM"/>
    </source>
</evidence>
<organism evidence="1 2">
    <name type="scientific">Pseudonocardia oceani</name>
    <dbReference type="NCBI Taxonomy" id="2792013"/>
    <lineage>
        <taxon>Bacteria</taxon>
        <taxon>Bacillati</taxon>
        <taxon>Actinomycetota</taxon>
        <taxon>Actinomycetes</taxon>
        <taxon>Pseudonocardiales</taxon>
        <taxon>Pseudonocardiaceae</taxon>
        <taxon>Pseudonocardia</taxon>
    </lineage>
</organism>
<keyword evidence="2" id="KW-1185">Reference proteome</keyword>
<reference evidence="1 2" key="1">
    <citation type="submission" date="2020-11" db="EMBL/GenBank/DDBJ databases">
        <title>Pseudonocardia abyssalis sp. nov. and Pseudonocardia oceani sp. nov., description and phylogenomic analysis of two novel actinomycetes isolated from the deep Southern Ocean.</title>
        <authorList>
            <person name="Parra J."/>
        </authorList>
    </citation>
    <scope>NUCLEOTIDE SEQUENCE [LARGE SCALE GENOMIC DNA]</scope>
    <source>
        <strain evidence="2">KRD185</strain>
    </source>
</reference>
<dbReference type="Proteomes" id="UP000694300">
    <property type="component" value="Unassembled WGS sequence"/>
</dbReference>
<comment type="caution">
    <text evidence="1">The sequence shown here is derived from an EMBL/GenBank/DDBJ whole genome shotgun (WGS) entry which is preliminary data.</text>
</comment>
<sequence>MPNRLAQARAERKWTQAQLIHELRRAAGTKNPLPPDESVKRRIAMWENKGGAVSPFYRDLLCKAYRRSAIELGIADEPAPPPPAPALDDALPLAFTRLDPGVVTLLRDHTQSIRLLDRRLGGALTFKQTVAHVEQIDGLLRHALPGAHREAAADELGQAAALAGWQALDSGDVREAWRLHEIATAAARESGQAAGLAYATAQQGYVLLDAGQPDDAHALIARARTQAGSAVPSVLLAWLHAAEGESLAALGRRDGALRALDAAADLLPNDAQDDSLPYVMLGAGHLARWRGHCLARLGDGGAIDDLTSALHAMGEGQYGRAEVGLRVDLALALAARGDIGDSQAHARRAAELAGRTGSVRQRRRIAQLLAA</sequence>
<evidence type="ECO:0000313" key="1">
    <source>
        <dbReference type="EMBL" id="MBW0129498.1"/>
    </source>
</evidence>
<dbReference type="RefSeq" id="WP_225920622.1">
    <property type="nucleotide sequence ID" value="NZ_JADQDF010000001.1"/>
</dbReference>
<accession>A0ABS6UB95</accession>
<protein>
    <recommendedName>
        <fullName evidence="3">HTH cro/C1-type domain-containing protein</fullName>
    </recommendedName>
</protein>
<evidence type="ECO:0000313" key="2">
    <source>
        <dbReference type="Proteomes" id="UP000694300"/>
    </source>
</evidence>
<gene>
    <name evidence="1" type="ORF">I4I82_17695</name>
</gene>